<keyword evidence="3" id="KW-1185">Reference proteome</keyword>
<dbReference type="InterPro" id="IPR012338">
    <property type="entry name" value="Beta-lactam/transpept-like"/>
</dbReference>
<dbReference type="RefSeq" id="WP_153571199.1">
    <property type="nucleotide sequence ID" value="NZ_CP045725.1"/>
</dbReference>
<dbReference type="GO" id="GO:0016787">
    <property type="term" value="F:hydrolase activity"/>
    <property type="evidence" value="ECO:0007669"/>
    <property type="project" value="UniProtKB-KW"/>
</dbReference>
<protein>
    <submittedName>
        <fullName evidence="2">Serine hydrolase</fullName>
    </submittedName>
</protein>
<reference evidence="2 3" key="1">
    <citation type="submission" date="2019-10" db="EMBL/GenBank/DDBJ databases">
        <title>Genomic analysis of Raineyella sp. CBA3103.</title>
        <authorList>
            <person name="Roh S.W."/>
        </authorList>
    </citation>
    <scope>NUCLEOTIDE SEQUENCE [LARGE SCALE GENOMIC DNA]</scope>
    <source>
        <strain evidence="2 3">CBA3103</strain>
    </source>
</reference>
<dbReference type="PANTHER" id="PTHR43319">
    <property type="entry name" value="BETA-LACTAMASE-RELATED"/>
    <property type="match status" value="1"/>
</dbReference>
<evidence type="ECO:0000313" key="3">
    <source>
        <dbReference type="Proteomes" id="UP000386847"/>
    </source>
</evidence>
<dbReference type="Proteomes" id="UP000386847">
    <property type="component" value="Chromosome"/>
</dbReference>
<dbReference type="PANTHER" id="PTHR43319:SF3">
    <property type="entry name" value="BETA-LACTAMASE-RELATED DOMAIN-CONTAINING PROTEIN"/>
    <property type="match status" value="1"/>
</dbReference>
<dbReference type="Pfam" id="PF00144">
    <property type="entry name" value="Beta-lactamase"/>
    <property type="match status" value="1"/>
</dbReference>
<gene>
    <name evidence="2" type="ORF">Rai3103_02095</name>
</gene>
<dbReference type="InterPro" id="IPR001466">
    <property type="entry name" value="Beta-lactam-related"/>
</dbReference>
<dbReference type="Gene3D" id="3.40.710.10">
    <property type="entry name" value="DD-peptidase/beta-lactamase superfamily"/>
    <property type="match status" value="1"/>
</dbReference>
<dbReference type="KEGG" id="rain:Rai3103_02095"/>
<sequence length="355" mass="38891">MDERAPEAAWDLVEARGAPAQLCVIRGGDVVLHRCTRTTPDRLFWSFSAGKPMTSVIVWRLVERGLLSLDAPIHTYWPAFVGGGKERVTVRHVLQHRSGLPTTGSWLADVLAMTDWDASVRRLERATCRYEPGSTPAYQYLVYGFLLGELAQRVTGARFPALLEDEVCRPAGLRDTYANLDADLLGRAQRMVTRDAGVLVGRWVNRRAVREAVIPAGGISTTARDLARFYAALLVAADPSVTSGPRLLDLPSLTEATRPTTEIELDRFAHLHIRWAQGFQLGGPRPGHLPIPLGNTSSPRTFGHNGSHVCLGWADPDRGLAVGYVTAAMTRPDRDMAHMQRVSDAILAACSKAED</sequence>
<dbReference type="EMBL" id="CP045725">
    <property type="protein sequence ID" value="QGF22670.1"/>
    <property type="molecule type" value="Genomic_DNA"/>
</dbReference>
<name>A0A5Q2F6Q9_9ACTN</name>
<evidence type="ECO:0000259" key="1">
    <source>
        <dbReference type="Pfam" id="PF00144"/>
    </source>
</evidence>
<proteinExistence type="predicted"/>
<dbReference type="AlphaFoldDB" id="A0A5Q2F6Q9"/>
<dbReference type="SUPFAM" id="SSF56601">
    <property type="entry name" value="beta-lactamase/transpeptidase-like"/>
    <property type="match status" value="1"/>
</dbReference>
<organism evidence="2 3">
    <name type="scientific">Raineyella fluvialis</name>
    <dbReference type="NCBI Taxonomy" id="2662261"/>
    <lineage>
        <taxon>Bacteria</taxon>
        <taxon>Bacillati</taxon>
        <taxon>Actinomycetota</taxon>
        <taxon>Actinomycetes</taxon>
        <taxon>Propionibacteriales</taxon>
        <taxon>Propionibacteriaceae</taxon>
        <taxon>Raineyella</taxon>
    </lineage>
</organism>
<evidence type="ECO:0000313" key="2">
    <source>
        <dbReference type="EMBL" id="QGF22670.1"/>
    </source>
</evidence>
<keyword evidence="2" id="KW-0378">Hydrolase</keyword>
<accession>A0A5Q2F6Q9</accession>
<dbReference type="InterPro" id="IPR052907">
    <property type="entry name" value="Beta-lactamase/esterase"/>
</dbReference>
<feature type="domain" description="Beta-lactamase-related" evidence="1">
    <location>
        <begin position="20"/>
        <end position="338"/>
    </location>
</feature>